<feature type="compositionally biased region" description="Basic and acidic residues" evidence="1">
    <location>
        <begin position="441"/>
        <end position="453"/>
    </location>
</feature>
<dbReference type="AlphaFoldDB" id="A0A819PMJ8"/>
<dbReference type="EMBL" id="CAJOBE010006727">
    <property type="protein sequence ID" value="CAF4015547.1"/>
    <property type="molecule type" value="Genomic_DNA"/>
</dbReference>
<feature type="compositionally biased region" description="Low complexity" evidence="1">
    <location>
        <begin position="454"/>
        <end position="465"/>
    </location>
</feature>
<protein>
    <submittedName>
        <fullName evidence="2">Uncharacterized protein</fullName>
    </submittedName>
</protein>
<comment type="caution">
    <text evidence="2">The sequence shown here is derived from an EMBL/GenBank/DDBJ whole genome shotgun (WGS) entry which is preliminary data.</text>
</comment>
<reference evidence="2" key="1">
    <citation type="submission" date="2021-02" db="EMBL/GenBank/DDBJ databases">
        <authorList>
            <person name="Nowell W R."/>
        </authorList>
    </citation>
    <scope>NUCLEOTIDE SEQUENCE</scope>
</reference>
<organism evidence="2 3">
    <name type="scientific">Rotaria sordida</name>
    <dbReference type="NCBI Taxonomy" id="392033"/>
    <lineage>
        <taxon>Eukaryota</taxon>
        <taxon>Metazoa</taxon>
        <taxon>Spiralia</taxon>
        <taxon>Gnathifera</taxon>
        <taxon>Rotifera</taxon>
        <taxon>Eurotatoria</taxon>
        <taxon>Bdelloidea</taxon>
        <taxon>Philodinida</taxon>
        <taxon>Philodinidae</taxon>
        <taxon>Rotaria</taxon>
    </lineage>
</organism>
<feature type="compositionally biased region" description="Low complexity" evidence="1">
    <location>
        <begin position="507"/>
        <end position="516"/>
    </location>
</feature>
<evidence type="ECO:0000313" key="2">
    <source>
        <dbReference type="EMBL" id="CAF4015547.1"/>
    </source>
</evidence>
<feature type="compositionally biased region" description="Low complexity" evidence="1">
    <location>
        <begin position="484"/>
        <end position="494"/>
    </location>
</feature>
<name>A0A819PMJ8_9BILA</name>
<feature type="compositionally biased region" description="Basic and acidic residues" evidence="1">
    <location>
        <begin position="411"/>
        <end position="423"/>
    </location>
</feature>
<evidence type="ECO:0000313" key="3">
    <source>
        <dbReference type="Proteomes" id="UP000663874"/>
    </source>
</evidence>
<feature type="region of interest" description="Disordered" evidence="1">
    <location>
        <begin position="321"/>
        <end position="544"/>
    </location>
</feature>
<feature type="compositionally biased region" description="Basic and acidic residues" evidence="1">
    <location>
        <begin position="471"/>
        <end position="483"/>
    </location>
</feature>
<evidence type="ECO:0000256" key="1">
    <source>
        <dbReference type="SAM" id="MobiDB-lite"/>
    </source>
</evidence>
<feature type="compositionally biased region" description="Polar residues" evidence="1">
    <location>
        <begin position="376"/>
        <end position="410"/>
    </location>
</feature>
<dbReference type="Proteomes" id="UP000663874">
    <property type="component" value="Unassembled WGS sequence"/>
</dbReference>
<feature type="compositionally biased region" description="Low complexity" evidence="1">
    <location>
        <begin position="524"/>
        <end position="539"/>
    </location>
</feature>
<accession>A0A819PMJ8</accession>
<sequence length="734" mass="84620">MPQKFRCGRLILHKNGGVRKLHLSHGGGTRDCKLSHIDMGFDQIHDQLRDIFSLNETNRVSTLYDFQRKKLDTQRYQDFYDYINKNGLKFNATLLYLCTPAVNERTAHSTSSEQTRTNTRTTTQSIQNQPQVQKKISLVEADSSTSTVMIKIDDNDDLQHNHISTNENVGLNPIAETLRTFSLSSFSNYSFEKSLNGLVDYLRHLVTQYNHENIFLKLFELLCELRVLSSINLDRLKQQIELIDEKQEKIDNEILDKIEKSSRSVKVLIELNKIKISHIDQHSIIIDSFNQFYQNFNTLHDQWTNNKNNNRQSAPVLTCHLTGRTPSINHSVDRTSSTTYSTDRTQLSNRSTDPTPSKNHPIDRTSSTTYSTDRTQPSNRSINRTPSKNHPIDQTSSTTYSTDRTQLSNRSTDRTPSKNHPIDRTSSTTYSTDRTQLSNRSTDRTPSKNHPIDRTSSTTYSTDRTQLSNRSTDRTPPKNHPIDRTSSTTYSTDRTPPKKRSIDRPSSRSFSSSSPRSHSRKQSRVLSPSPHRSSSSSYRKSTEEDKDNHFSLFKNILKSLDYLSDVLDHLRFTSFYYLVKSIIGEIKSSRSAINLSDYRSLRDSEQLIISIERRLTKRMNDEYHHASPHGIDRQLDNSFNAILDSIRQLLISLRLYQSQIKNNKRPRTTRWSSPNISSSIEHNHIESKPIIDLNQQDIKIDDDQSSEASHSSLGDEILMEVAKNAYEHRPDRYK</sequence>
<proteinExistence type="predicted"/>
<feature type="compositionally biased region" description="Low complexity" evidence="1">
    <location>
        <begin position="109"/>
        <end position="129"/>
    </location>
</feature>
<feature type="compositionally biased region" description="Polar residues" evidence="1">
    <location>
        <begin position="346"/>
        <end position="358"/>
    </location>
</feature>
<feature type="region of interest" description="Disordered" evidence="1">
    <location>
        <begin position="664"/>
        <end position="716"/>
    </location>
</feature>
<gene>
    <name evidence="2" type="ORF">FNK824_LOCUS26757</name>
</gene>
<feature type="region of interest" description="Disordered" evidence="1">
    <location>
        <begin position="106"/>
        <end position="129"/>
    </location>
</feature>
<feature type="compositionally biased region" description="Low complexity" evidence="1">
    <location>
        <begin position="334"/>
        <end position="345"/>
    </location>
</feature>
<feature type="compositionally biased region" description="Low complexity" evidence="1">
    <location>
        <begin position="424"/>
        <end position="435"/>
    </location>
</feature>
<feature type="compositionally biased region" description="Low complexity" evidence="1">
    <location>
        <begin position="364"/>
        <end position="375"/>
    </location>
</feature>